<reference evidence="1" key="2">
    <citation type="submission" date="2012-05" db="EMBL/GenBank/DDBJ databases">
        <title>The Genome Annotation of Fusarium oxysporum II5.</title>
        <authorList>
            <consortium name="The Broad Institute Genomics Platform"/>
            <person name="Ma L.-J."/>
            <person name="Corby-Kistler H."/>
            <person name="Broz K."/>
            <person name="Gale L.R."/>
            <person name="Jonkers W."/>
            <person name="O'Donnell K."/>
            <person name="Ploetz R."/>
            <person name="Steinberg C."/>
            <person name="Schwartz D.C."/>
            <person name="VanEtten H."/>
            <person name="Zhou S."/>
            <person name="Young S.K."/>
            <person name="Zeng Q."/>
            <person name="Gargeya S."/>
            <person name="Fitzgerald M."/>
            <person name="Abouelleil A."/>
            <person name="Alvarado L."/>
            <person name="Chapman S.B."/>
            <person name="Gainer-Dewar J."/>
            <person name="Goldberg J."/>
            <person name="Griggs A."/>
            <person name="Gujja S."/>
            <person name="Hansen M."/>
            <person name="Howarth C."/>
            <person name="Imamovic A."/>
            <person name="Ireland A."/>
            <person name="Larimer J."/>
            <person name="McCowan C."/>
            <person name="Murphy C."/>
            <person name="Pearson M."/>
            <person name="Poon T.W."/>
            <person name="Priest M."/>
            <person name="Roberts A."/>
            <person name="Saif S."/>
            <person name="Shea T."/>
            <person name="Sykes S."/>
            <person name="Wortman J."/>
            <person name="Nusbaum C."/>
            <person name="Birren B."/>
        </authorList>
    </citation>
    <scope>NUCLEOTIDE SEQUENCE</scope>
    <source>
        <strain evidence="1">54006</strain>
    </source>
</reference>
<accession>X0JUM3</accession>
<dbReference type="HOGENOM" id="CLU_1428027_0_0_1"/>
<dbReference type="RefSeq" id="XP_031067077.1">
    <property type="nucleotide sequence ID" value="XM_031203498.1"/>
</dbReference>
<evidence type="ECO:0000313" key="1">
    <source>
        <dbReference type="EMBL" id="EXM04989.1"/>
    </source>
</evidence>
<dbReference type="EMBL" id="JH658277">
    <property type="protein sequence ID" value="EXM04989.1"/>
    <property type="molecule type" value="Genomic_DNA"/>
</dbReference>
<protein>
    <submittedName>
        <fullName evidence="1">Uncharacterized protein</fullName>
    </submittedName>
</protein>
<dbReference type="Proteomes" id="UP000030685">
    <property type="component" value="Unassembled WGS sequence"/>
</dbReference>
<dbReference type="RefSeq" id="XP_031067079.1">
    <property type="nucleotide sequence ID" value="XM_031203500.1"/>
</dbReference>
<gene>
    <name evidence="1" type="ORF">FOIG_05088</name>
</gene>
<dbReference type="EMBL" id="JH658277">
    <property type="protein sequence ID" value="EXM04988.1"/>
    <property type="molecule type" value="Genomic_DNA"/>
</dbReference>
<sequence>MWGDILQLALNNFPMNHSCVFRVGESDGVKPTLIGHIPAGVTHVINGKSVALSPVPVNFTNIVETGGVIVSWLEVLRLVHLVRMRKLNLTELLLASGTTNTSDIRDMLTTRDITCKDGDRAGHSSSTSNTDRGDACDLLDLRHELLRLVASNEDWLLAHVRLLVVVGLLLDNVAALNGRLGSHTTDGGLL</sequence>
<dbReference type="RefSeq" id="XP_031067078.1">
    <property type="nucleotide sequence ID" value="XM_031203499.1"/>
</dbReference>
<dbReference type="EMBL" id="JH658277">
    <property type="protein sequence ID" value="EXM04990.1"/>
    <property type="molecule type" value="Genomic_DNA"/>
</dbReference>
<organism evidence="1">
    <name type="scientific">Fusarium odoratissimum (strain NRRL 54006)</name>
    <dbReference type="NCBI Taxonomy" id="1089451"/>
    <lineage>
        <taxon>Eukaryota</taxon>
        <taxon>Fungi</taxon>
        <taxon>Dikarya</taxon>
        <taxon>Ascomycota</taxon>
        <taxon>Pezizomycotina</taxon>
        <taxon>Sordariomycetes</taxon>
        <taxon>Hypocreomycetidae</taxon>
        <taxon>Hypocreales</taxon>
        <taxon>Nectriaceae</taxon>
        <taxon>Fusarium</taxon>
        <taxon>Fusarium oxysporum species complex</taxon>
        <taxon>Fusarium oxysporum f. sp. cubense (strain race 4)</taxon>
    </lineage>
</organism>
<proteinExistence type="predicted"/>
<dbReference type="VEuPathDB" id="FungiDB:FOIG_05088"/>
<reference evidence="1" key="1">
    <citation type="submission" date="2011-11" db="EMBL/GenBank/DDBJ databases">
        <title>The Genome Sequence of Fusarium oxysporum II5.</title>
        <authorList>
            <consortium name="The Broad Institute Genome Sequencing Platform"/>
            <person name="Ma L.-J."/>
            <person name="Gale L.R."/>
            <person name="Schwartz D.C."/>
            <person name="Zhou S."/>
            <person name="Corby-Kistler H."/>
            <person name="Young S.K."/>
            <person name="Zeng Q."/>
            <person name="Gargeya S."/>
            <person name="Fitzgerald M."/>
            <person name="Haas B."/>
            <person name="Abouelleil A."/>
            <person name="Alvarado L."/>
            <person name="Arachchi H.M."/>
            <person name="Berlin A."/>
            <person name="Brown A."/>
            <person name="Chapman S.B."/>
            <person name="Chen Z."/>
            <person name="Dunbar C."/>
            <person name="Freedman E."/>
            <person name="Gearin G."/>
            <person name="Goldberg J."/>
            <person name="Griggs A."/>
            <person name="Gujja S."/>
            <person name="Heiman D."/>
            <person name="Howarth C."/>
            <person name="Larson L."/>
            <person name="Lui A."/>
            <person name="MacDonald P.J.P."/>
            <person name="Montmayeur A."/>
            <person name="Murphy C."/>
            <person name="Neiman D."/>
            <person name="Pearson M."/>
            <person name="Priest M."/>
            <person name="Roberts A."/>
            <person name="Saif S."/>
            <person name="Shea T."/>
            <person name="Shenoy N."/>
            <person name="Sisk P."/>
            <person name="Stolte C."/>
            <person name="Sykes S."/>
            <person name="Wortman J."/>
            <person name="Nusbaum C."/>
            <person name="Birren B."/>
        </authorList>
    </citation>
    <scope>NUCLEOTIDE SEQUENCE [LARGE SCALE GENOMIC DNA]</scope>
    <source>
        <strain evidence="1">54006</strain>
    </source>
</reference>
<dbReference type="AlphaFoldDB" id="X0JUM3"/>
<dbReference type="GeneID" id="42030263"/>
<name>X0JUM3_FUSO5</name>